<gene>
    <name evidence="2" type="ORF">A2725_04295</name>
</gene>
<keyword evidence="1" id="KW-0472">Membrane</keyword>
<sequence length="275" mass="30818">MKKTKIYLLFILTWLLIVIVYILLPVQTIKKEDFNLYYSEVNTQRVISSTAQVTIFNNEKIYLCTAFAYKREGNLYYFATAAHCVADMDDENKNIIKRYDNVMLQISDDLNNSEKDSYIAEVVGVGYEPVGDDFAILTATIDKYIPLLDFSGIEPMLGNCVLNVSFPAKSDGNIFMGYITNINYQIDIESKSIIYHTVVAKLFGIEIAGGASGSALVSCSSAKVYGVVVASTGNEVSLVAIPVQKFIDFEQKIIKKEYLYKLMPKEPGFCPIDEK</sequence>
<keyword evidence="1" id="KW-1133">Transmembrane helix</keyword>
<reference evidence="2 3" key="1">
    <citation type="journal article" date="2016" name="Nat. Commun.">
        <title>Thousands of microbial genomes shed light on interconnected biogeochemical processes in an aquifer system.</title>
        <authorList>
            <person name="Anantharaman K."/>
            <person name="Brown C.T."/>
            <person name="Hug L.A."/>
            <person name="Sharon I."/>
            <person name="Castelle C.J."/>
            <person name="Probst A.J."/>
            <person name="Thomas B.C."/>
            <person name="Singh A."/>
            <person name="Wilkins M.J."/>
            <person name="Karaoz U."/>
            <person name="Brodie E.L."/>
            <person name="Williams K.H."/>
            <person name="Hubbard S.S."/>
            <person name="Banfield J.F."/>
        </authorList>
    </citation>
    <scope>NUCLEOTIDE SEQUENCE [LARGE SCALE GENOMIC DNA]</scope>
</reference>
<evidence type="ECO:0008006" key="4">
    <source>
        <dbReference type="Google" id="ProtNLM"/>
    </source>
</evidence>
<feature type="transmembrane region" description="Helical" evidence="1">
    <location>
        <begin position="6"/>
        <end position="24"/>
    </location>
</feature>
<evidence type="ECO:0000313" key="3">
    <source>
        <dbReference type="Proteomes" id="UP000177067"/>
    </source>
</evidence>
<evidence type="ECO:0000313" key="2">
    <source>
        <dbReference type="EMBL" id="OGH58938.1"/>
    </source>
</evidence>
<comment type="caution">
    <text evidence="2">The sequence shown here is derived from an EMBL/GenBank/DDBJ whole genome shotgun (WGS) entry which is preliminary data.</text>
</comment>
<dbReference type="EMBL" id="MFPS01000008">
    <property type="protein sequence ID" value="OGH58938.1"/>
    <property type="molecule type" value="Genomic_DNA"/>
</dbReference>
<proteinExistence type="predicted"/>
<dbReference type="Pfam" id="PF13365">
    <property type="entry name" value="Trypsin_2"/>
    <property type="match status" value="1"/>
</dbReference>
<protein>
    <recommendedName>
        <fullName evidence="4">Peptidase S1 domain-containing protein</fullName>
    </recommendedName>
</protein>
<dbReference type="AlphaFoldDB" id="A0A1F6LHM4"/>
<organism evidence="2 3">
    <name type="scientific">Candidatus Magasanikbacteria bacterium RIFCSPHIGHO2_01_FULL_33_34</name>
    <dbReference type="NCBI Taxonomy" id="1798671"/>
    <lineage>
        <taxon>Bacteria</taxon>
        <taxon>Candidatus Magasanikiibacteriota</taxon>
    </lineage>
</organism>
<name>A0A1F6LHM4_9BACT</name>
<keyword evidence="1" id="KW-0812">Transmembrane</keyword>
<dbReference type="InterPro" id="IPR009003">
    <property type="entry name" value="Peptidase_S1_PA"/>
</dbReference>
<dbReference type="Proteomes" id="UP000177067">
    <property type="component" value="Unassembled WGS sequence"/>
</dbReference>
<accession>A0A1F6LHM4</accession>
<evidence type="ECO:0000256" key="1">
    <source>
        <dbReference type="SAM" id="Phobius"/>
    </source>
</evidence>
<dbReference type="SUPFAM" id="SSF50494">
    <property type="entry name" value="Trypsin-like serine proteases"/>
    <property type="match status" value="1"/>
</dbReference>